<evidence type="ECO:0000313" key="6">
    <source>
        <dbReference type="Proteomes" id="UP000321393"/>
    </source>
</evidence>
<dbReference type="SUPFAM" id="SSF53098">
    <property type="entry name" value="Ribonuclease H-like"/>
    <property type="match status" value="1"/>
</dbReference>
<accession>A0A5A7T337</accession>
<evidence type="ECO:0000313" key="7">
    <source>
        <dbReference type="Proteomes" id="UP000321947"/>
    </source>
</evidence>
<feature type="domain" description="Integrase catalytic" evidence="3">
    <location>
        <begin position="232"/>
        <end position="419"/>
    </location>
</feature>
<reference evidence="6 7" key="1">
    <citation type="submission" date="2019-08" db="EMBL/GenBank/DDBJ databases">
        <title>Draft genome sequences of two oriental melons (Cucumis melo L. var makuwa).</title>
        <authorList>
            <person name="Kwon S.-Y."/>
        </authorList>
    </citation>
    <scope>NUCLEOTIDE SEQUENCE [LARGE SCALE GENOMIC DNA]</scope>
    <source>
        <strain evidence="7">cv. Chang Bougi</strain>
        <strain evidence="6">cv. SW 3</strain>
        <tissue evidence="4">Leaf</tissue>
    </source>
</reference>
<dbReference type="InterPro" id="IPR057670">
    <property type="entry name" value="SH3_retrovirus"/>
</dbReference>
<dbReference type="Pfam" id="PF22936">
    <property type="entry name" value="Pol_BBD"/>
    <property type="match status" value="1"/>
</dbReference>
<keyword evidence="4" id="KW-0418">Kinase</keyword>
<proteinExistence type="predicted"/>
<evidence type="ECO:0000256" key="2">
    <source>
        <dbReference type="SAM" id="MobiDB-lite"/>
    </source>
</evidence>
<dbReference type="GO" id="GO:0016301">
    <property type="term" value="F:kinase activity"/>
    <property type="evidence" value="ECO:0007669"/>
    <property type="project" value="UniProtKB-KW"/>
</dbReference>
<sequence length="674" mass="75213">MGQPSLPSAQLSGKTPFHAPSLSGAWAHAPPSVNLTVHPIHFYTSSPVQPSYPFGHPPPYASPIATEQQLLKLSNLAAVQICPSTLYSKLSSIGTGLTNTITDRGLKRASHRHPLVMDNHMFVVSGLIKPIGELFFKLVHPWHRSIYRYIPRTRETTSTSQPIDPTASQTSSPTLSVIAQSGMSQSLGLISVDGTNPWILDSGATDHLTGFSKHFVSYTLCADNEKIQIADDFLAPIAGKGQIVLFDGFSLQNVLHVPKLAYNLLSISKITRELHCKATFLSESICFQDLNSGRTIGTVRHSGGLYILNDDTSGSSISTTSLLFSYFSTSEHDFMLWHFRLASKGIFHQTSCAYTPKQNGAAEQKNRHLVEVVRSLMLSTSLPLYLWGDSILTAAHLINRMPSHILHLQTPLDCLKESYPSTLLVSEVPLRVFGCTAYVHNFGSNQTKFIPRAQACVFVGYPLHQRGYKCFHPPFRKYFVTMDVTFCENRPYFPVSHLQGESVSEESNSTFEFIEPTPSTVSDVDPHPIILLINQVPWKTYYMRNLRKEVGSPTSQPPAPVQDFEPPRDQGMENSTEPCTNNTLNENYRYDVVVLENMEEKNRGDETKVRIETSNDEAEQGHTRKLDEYDPSLDIPIALRKDTRSCTKHLICNYVSYDNLSPQFRAFTASLDSP</sequence>
<keyword evidence="1" id="KW-0645">Protease</keyword>
<dbReference type="EMBL" id="SSTE01019655">
    <property type="protein sequence ID" value="KAA0036486.1"/>
    <property type="molecule type" value="Genomic_DNA"/>
</dbReference>
<gene>
    <name evidence="5" type="ORF">E5676_scaffold360G00470</name>
    <name evidence="4" type="ORF">E6C27_scaffold147G00550</name>
</gene>
<dbReference type="OrthoDB" id="1750639at2759"/>
<dbReference type="GO" id="GO:0006508">
    <property type="term" value="P:proteolysis"/>
    <property type="evidence" value="ECO:0007669"/>
    <property type="project" value="UniProtKB-KW"/>
</dbReference>
<dbReference type="AlphaFoldDB" id="A0A5A7T337"/>
<protein>
    <submittedName>
        <fullName evidence="4">Cysteine-rich RLK (RECEPTOR-like protein kinase) 8</fullName>
    </submittedName>
</protein>
<comment type="caution">
    <text evidence="4">The sequence shown here is derived from an EMBL/GenBank/DDBJ whole genome shotgun (WGS) entry which is preliminary data.</text>
</comment>
<dbReference type="EMBL" id="SSTD01017328">
    <property type="protein sequence ID" value="TYK00002.1"/>
    <property type="molecule type" value="Genomic_DNA"/>
</dbReference>
<dbReference type="PROSITE" id="PS50994">
    <property type="entry name" value="INTEGRASE"/>
    <property type="match status" value="1"/>
</dbReference>
<keyword evidence="1" id="KW-0378">Hydrolase</keyword>
<evidence type="ECO:0000313" key="5">
    <source>
        <dbReference type="EMBL" id="TYK00002.1"/>
    </source>
</evidence>
<keyword evidence="5" id="KW-0675">Receptor</keyword>
<dbReference type="Proteomes" id="UP000321393">
    <property type="component" value="Unassembled WGS sequence"/>
</dbReference>
<dbReference type="GO" id="GO:0015074">
    <property type="term" value="P:DNA integration"/>
    <property type="evidence" value="ECO:0007669"/>
    <property type="project" value="InterPro"/>
</dbReference>
<dbReference type="GO" id="GO:0008233">
    <property type="term" value="F:peptidase activity"/>
    <property type="evidence" value="ECO:0007669"/>
    <property type="project" value="UniProtKB-KW"/>
</dbReference>
<dbReference type="PANTHER" id="PTHR42648:SF28">
    <property type="entry name" value="TRANSPOSON-ENCODED PROTEIN WITH RIBONUCLEASE H-LIKE AND RETROVIRUS ZINC FINGER-LIKE DOMAINS"/>
    <property type="match status" value="1"/>
</dbReference>
<organism evidence="4 6">
    <name type="scientific">Cucumis melo var. makuwa</name>
    <name type="common">Oriental melon</name>
    <dbReference type="NCBI Taxonomy" id="1194695"/>
    <lineage>
        <taxon>Eukaryota</taxon>
        <taxon>Viridiplantae</taxon>
        <taxon>Streptophyta</taxon>
        <taxon>Embryophyta</taxon>
        <taxon>Tracheophyta</taxon>
        <taxon>Spermatophyta</taxon>
        <taxon>Magnoliopsida</taxon>
        <taxon>eudicotyledons</taxon>
        <taxon>Gunneridae</taxon>
        <taxon>Pentapetalae</taxon>
        <taxon>rosids</taxon>
        <taxon>fabids</taxon>
        <taxon>Cucurbitales</taxon>
        <taxon>Cucurbitaceae</taxon>
        <taxon>Benincaseae</taxon>
        <taxon>Cucumis</taxon>
    </lineage>
</organism>
<dbReference type="Pfam" id="PF25597">
    <property type="entry name" value="SH3_retrovirus"/>
    <property type="match status" value="1"/>
</dbReference>
<feature type="region of interest" description="Disordered" evidence="2">
    <location>
        <begin position="549"/>
        <end position="583"/>
    </location>
</feature>
<dbReference type="GO" id="GO:0003676">
    <property type="term" value="F:nucleic acid binding"/>
    <property type="evidence" value="ECO:0007669"/>
    <property type="project" value="InterPro"/>
</dbReference>
<dbReference type="PANTHER" id="PTHR42648">
    <property type="entry name" value="TRANSPOSASE, PUTATIVE-RELATED"/>
    <property type="match status" value="1"/>
</dbReference>
<dbReference type="InterPro" id="IPR012337">
    <property type="entry name" value="RNaseH-like_sf"/>
</dbReference>
<feature type="compositionally biased region" description="Polar residues" evidence="2">
    <location>
        <begin position="572"/>
        <end position="583"/>
    </location>
</feature>
<dbReference type="Gene3D" id="3.30.420.10">
    <property type="entry name" value="Ribonuclease H-like superfamily/Ribonuclease H"/>
    <property type="match status" value="1"/>
</dbReference>
<keyword evidence="4" id="KW-0808">Transferase</keyword>
<dbReference type="InterPro" id="IPR036397">
    <property type="entry name" value="RNaseH_sf"/>
</dbReference>
<evidence type="ECO:0000256" key="1">
    <source>
        <dbReference type="ARBA" id="ARBA00022670"/>
    </source>
</evidence>
<name>A0A5A7T337_CUCMM</name>
<dbReference type="Proteomes" id="UP000321947">
    <property type="component" value="Unassembled WGS sequence"/>
</dbReference>
<dbReference type="InterPro" id="IPR001584">
    <property type="entry name" value="Integrase_cat-core"/>
</dbReference>
<evidence type="ECO:0000313" key="4">
    <source>
        <dbReference type="EMBL" id="KAA0036486.1"/>
    </source>
</evidence>
<evidence type="ECO:0000259" key="3">
    <source>
        <dbReference type="PROSITE" id="PS50994"/>
    </source>
</evidence>
<dbReference type="InterPro" id="IPR039537">
    <property type="entry name" value="Retrotran_Ty1/copia-like"/>
</dbReference>
<dbReference type="InterPro" id="IPR054722">
    <property type="entry name" value="PolX-like_BBD"/>
</dbReference>